<feature type="compositionally biased region" description="Polar residues" evidence="9">
    <location>
        <begin position="20"/>
        <end position="32"/>
    </location>
</feature>
<evidence type="ECO:0000259" key="10">
    <source>
        <dbReference type="PROSITE" id="PS50011"/>
    </source>
</evidence>
<keyword evidence="12" id="KW-1185">Reference proteome</keyword>
<dbReference type="Pfam" id="PF00069">
    <property type="entry name" value="Pkinase"/>
    <property type="match status" value="1"/>
</dbReference>
<dbReference type="InterPro" id="IPR003527">
    <property type="entry name" value="MAP_kinase_CS"/>
</dbReference>
<dbReference type="InterPro" id="IPR000719">
    <property type="entry name" value="Prot_kinase_dom"/>
</dbReference>
<dbReference type="GO" id="GO:0005524">
    <property type="term" value="F:ATP binding"/>
    <property type="evidence" value="ECO:0007669"/>
    <property type="project" value="UniProtKB-UniRule"/>
</dbReference>
<feature type="domain" description="Protein kinase" evidence="10">
    <location>
        <begin position="227"/>
        <end position="515"/>
    </location>
</feature>
<keyword evidence="8" id="KW-0460">Magnesium</keyword>
<dbReference type="PROSITE" id="PS00107">
    <property type="entry name" value="PROTEIN_KINASE_ATP"/>
    <property type="match status" value="1"/>
</dbReference>
<sequence>MGSLGGCGSRMKAEAGCDDGTTTVASDARSSPTGGTGGACLEGLGAVRTYEVARAADRGTVEASRLLPGQVSRSSPGQAPRLLSGQVSRSSPGQTSRLLLPGQASRSSPGQAPRLLLVRPPDFSFLVRLLDQVLVRPPDCFLVRSPDQVPIRPPDCSFLVRLLDQVLVKPPDCFLLVTPPEQLLIRSPDQLLAMAMLSNNPPADFGNKEEMRFYTISNTVFEIDAKYAPMKLLGEGAYGVVCSSINRETSENVAIKKIRNVFEDRIDALRTLREMKLLGKIKHENVIEMKDIMLPSTKRSFVDVYLVFELMDTDLEQIIRSPQPLSDEQCQCFIFQLLRGLKYLHSANVIHRDLKPGNLLVNSDCELKIGDFGLARTKSLRGEGMNGYVVTRWYRAPELLVCSDSYDAAIDMWSVGCIFAAILGRKPLFPGTDSAHQLELILNTLGVNHDAADFDFVTHQPIRDYIDSLPDSPGVPFASMFPDANPLAVDLLKKLLVFNPAKRINATEALEHPYMAQLYDPLLDPAAKGPIDLGFDDDLGEDKIREMIWEETLCYRPGKAAL</sequence>
<dbReference type="Gene3D" id="1.10.510.10">
    <property type="entry name" value="Transferase(Phosphotransferase) domain 1"/>
    <property type="match status" value="1"/>
</dbReference>
<feature type="binding site" evidence="7">
    <location>
        <position position="257"/>
    </location>
    <ligand>
        <name>ATP</name>
        <dbReference type="ChEBI" id="CHEBI:30616"/>
    </ligand>
</feature>
<comment type="cofactor">
    <cofactor evidence="8">
        <name>Mg(2+)</name>
        <dbReference type="ChEBI" id="CHEBI:18420"/>
    </cofactor>
</comment>
<keyword evidence="4 7" id="KW-0547">Nucleotide-binding</keyword>
<dbReference type="InterPro" id="IPR011009">
    <property type="entry name" value="Kinase-like_dom_sf"/>
</dbReference>
<dbReference type="InterPro" id="IPR008271">
    <property type="entry name" value="Ser/Thr_kinase_AS"/>
</dbReference>
<evidence type="ECO:0000256" key="7">
    <source>
        <dbReference type="PROSITE-ProRule" id="PRU10141"/>
    </source>
</evidence>
<dbReference type="Proteomes" id="UP000734854">
    <property type="component" value="Unassembled WGS sequence"/>
</dbReference>
<keyword evidence="6 7" id="KW-0067">ATP-binding</keyword>
<comment type="activity regulation">
    <text evidence="8">Activated by threonine and tyrosine phosphorylation.</text>
</comment>
<evidence type="ECO:0000256" key="3">
    <source>
        <dbReference type="ARBA" id="ARBA00022679"/>
    </source>
</evidence>
<evidence type="ECO:0000256" key="6">
    <source>
        <dbReference type="ARBA" id="ARBA00022840"/>
    </source>
</evidence>
<feature type="region of interest" description="Disordered" evidence="9">
    <location>
        <begin position="64"/>
        <end position="113"/>
    </location>
</feature>
<comment type="catalytic activity">
    <reaction evidence="8">
        <text>L-threonyl-[protein] + ATP = O-phospho-L-threonyl-[protein] + ADP + H(+)</text>
        <dbReference type="Rhea" id="RHEA:46608"/>
        <dbReference type="Rhea" id="RHEA-COMP:11060"/>
        <dbReference type="Rhea" id="RHEA-COMP:11605"/>
        <dbReference type="ChEBI" id="CHEBI:15378"/>
        <dbReference type="ChEBI" id="CHEBI:30013"/>
        <dbReference type="ChEBI" id="CHEBI:30616"/>
        <dbReference type="ChEBI" id="CHEBI:61977"/>
        <dbReference type="ChEBI" id="CHEBI:456216"/>
        <dbReference type="EC" id="2.7.11.24"/>
    </reaction>
</comment>
<organism evidence="11 12">
    <name type="scientific">Zingiber officinale</name>
    <name type="common">Ginger</name>
    <name type="synonym">Amomum zingiber</name>
    <dbReference type="NCBI Taxonomy" id="94328"/>
    <lineage>
        <taxon>Eukaryota</taxon>
        <taxon>Viridiplantae</taxon>
        <taxon>Streptophyta</taxon>
        <taxon>Embryophyta</taxon>
        <taxon>Tracheophyta</taxon>
        <taxon>Spermatophyta</taxon>
        <taxon>Magnoliopsida</taxon>
        <taxon>Liliopsida</taxon>
        <taxon>Zingiberales</taxon>
        <taxon>Zingiberaceae</taxon>
        <taxon>Zingiber</taxon>
    </lineage>
</organism>
<evidence type="ECO:0000256" key="1">
    <source>
        <dbReference type="ARBA" id="ARBA00008832"/>
    </source>
</evidence>
<evidence type="ECO:0000256" key="2">
    <source>
        <dbReference type="ARBA" id="ARBA00022527"/>
    </source>
</evidence>
<dbReference type="SUPFAM" id="SSF56112">
    <property type="entry name" value="Protein kinase-like (PK-like)"/>
    <property type="match status" value="1"/>
</dbReference>
<dbReference type="InterPro" id="IPR050117">
    <property type="entry name" value="MAPK"/>
</dbReference>
<keyword evidence="2 8" id="KW-0723">Serine/threonine-protein kinase</keyword>
<accession>A0A8J5BGJ4</accession>
<dbReference type="PROSITE" id="PS01351">
    <property type="entry name" value="MAPK"/>
    <property type="match status" value="1"/>
</dbReference>
<dbReference type="PROSITE" id="PS00108">
    <property type="entry name" value="PROTEIN_KINASE_ST"/>
    <property type="match status" value="1"/>
</dbReference>
<evidence type="ECO:0000256" key="5">
    <source>
        <dbReference type="ARBA" id="ARBA00022777"/>
    </source>
</evidence>
<reference evidence="11 12" key="1">
    <citation type="submission" date="2020-08" db="EMBL/GenBank/DDBJ databases">
        <title>Plant Genome Project.</title>
        <authorList>
            <person name="Zhang R.-G."/>
        </authorList>
    </citation>
    <scope>NUCLEOTIDE SEQUENCE [LARGE SCALE GENOMIC DNA]</scope>
    <source>
        <tissue evidence="11">Rhizome</tissue>
    </source>
</reference>
<evidence type="ECO:0000256" key="4">
    <source>
        <dbReference type="ARBA" id="ARBA00022741"/>
    </source>
</evidence>
<evidence type="ECO:0000313" key="12">
    <source>
        <dbReference type="Proteomes" id="UP000734854"/>
    </source>
</evidence>
<dbReference type="Gene3D" id="3.30.200.20">
    <property type="entry name" value="Phosphorylase Kinase, domain 1"/>
    <property type="match status" value="1"/>
</dbReference>
<dbReference type="FunFam" id="1.10.510.10:FF:000040">
    <property type="entry name" value="Mitogen-activated protein kinase"/>
    <property type="match status" value="1"/>
</dbReference>
<dbReference type="GO" id="GO:0004707">
    <property type="term" value="F:MAP kinase activity"/>
    <property type="evidence" value="ECO:0007669"/>
    <property type="project" value="UniProtKB-EC"/>
</dbReference>
<comment type="similarity">
    <text evidence="1">Belongs to the protein kinase superfamily. CMGC Ser/Thr protein kinase family. MAP kinase subfamily.</text>
</comment>
<feature type="compositionally biased region" description="Polar residues" evidence="9">
    <location>
        <begin position="85"/>
        <end position="97"/>
    </location>
</feature>
<dbReference type="EC" id="2.7.11.24" evidence="8"/>
<dbReference type="FunFam" id="3.30.200.20:FF:000046">
    <property type="entry name" value="Mitogen-activated protein kinase"/>
    <property type="match status" value="1"/>
</dbReference>
<comment type="caution">
    <text evidence="11">The sequence shown here is derived from an EMBL/GenBank/DDBJ whole genome shotgun (WGS) entry which is preliminary data.</text>
</comment>
<name>A0A8J5BGJ4_ZINOF</name>
<dbReference type="EMBL" id="JACMSC010000020">
    <property type="protein sequence ID" value="KAG6471736.1"/>
    <property type="molecule type" value="Genomic_DNA"/>
</dbReference>
<proteinExistence type="inferred from homology"/>
<dbReference type="InterPro" id="IPR017441">
    <property type="entry name" value="Protein_kinase_ATP_BS"/>
</dbReference>
<keyword evidence="5 8" id="KW-0418">Kinase</keyword>
<dbReference type="PANTHER" id="PTHR24055">
    <property type="entry name" value="MITOGEN-ACTIVATED PROTEIN KINASE"/>
    <property type="match status" value="1"/>
</dbReference>
<dbReference type="AlphaFoldDB" id="A0A8J5BGJ4"/>
<feature type="region of interest" description="Disordered" evidence="9">
    <location>
        <begin position="1"/>
        <end position="40"/>
    </location>
</feature>
<dbReference type="SMART" id="SM00220">
    <property type="entry name" value="S_TKc"/>
    <property type="match status" value="1"/>
</dbReference>
<keyword evidence="3 8" id="KW-0808">Transferase</keyword>
<evidence type="ECO:0000256" key="8">
    <source>
        <dbReference type="RuleBase" id="RU361165"/>
    </source>
</evidence>
<comment type="similarity">
    <text evidence="8">Belongs to the protein kinase superfamily. Ser/Thr protein kinase family. MAP kinase subfamily.</text>
</comment>
<evidence type="ECO:0000256" key="9">
    <source>
        <dbReference type="SAM" id="MobiDB-lite"/>
    </source>
</evidence>
<evidence type="ECO:0000313" key="11">
    <source>
        <dbReference type="EMBL" id="KAG6471736.1"/>
    </source>
</evidence>
<protein>
    <recommendedName>
        <fullName evidence="8">Mitogen-activated protein kinase</fullName>
        <ecNumber evidence="8">2.7.11.24</ecNumber>
    </recommendedName>
</protein>
<dbReference type="PROSITE" id="PS50011">
    <property type="entry name" value="PROTEIN_KINASE_DOM"/>
    <property type="match status" value="1"/>
</dbReference>
<gene>
    <name evidence="11" type="ORF">ZIOFF_069182</name>
</gene>